<dbReference type="Proteomes" id="UP000663823">
    <property type="component" value="Unassembled WGS sequence"/>
</dbReference>
<dbReference type="Pfam" id="PF00106">
    <property type="entry name" value="adh_short"/>
    <property type="match status" value="1"/>
</dbReference>
<dbReference type="InterPro" id="IPR002347">
    <property type="entry name" value="SDR_fam"/>
</dbReference>
<evidence type="ECO:0000256" key="7">
    <source>
        <dbReference type="ARBA" id="ARBA00023098"/>
    </source>
</evidence>
<keyword evidence="6" id="KW-0560">Oxidoreductase</keyword>
<evidence type="ECO:0000256" key="12">
    <source>
        <dbReference type="SAM" id="Phobius"/>
    </source>
</evidence>
<comment type="caution">
    <text evidence="13">The sequence shown here is derived from an EMBL/GenBank/DDBJ whole genome shotgun (WGS) entry which is preliminary data.</text>
</comment>
<evidence type="ECO:0000313" key="15">
    <source>
        <dbReference type="Proteomes" id="UP000663882"/>
    </source>
</evidence>
<feature type="transmembrane region" description="Helical" evidence="12">
    <location>
        <begin position="12"/>
        <end position="31"/>
    </location>
</feature>
<dbReference type="EMBL" id="CAJNOO010000413">
    <property type="protein sequence ID" value="CAF0936383.1"/>
    <property type="molecule type" value="Genomic_DNA"/>
</dbReference>
<dbReference type="CDD" id="cd05339">
    <property type="entry name" value="17beta-HSDXI-like_SDR_c"/>
    <property type="match status" value="1"/>
</dbReference>
<dbReference type="Proteomes" id="UP000663882">
    <property type="component" value="Unassembled WGS sequence"/>
</dbReference>
<dbReference type="Gene3D" id="3.40.50.720">
    <property type="entry name" value="NAD(P)-binding Rossmann-like Domain"/>
    <property type="match status" value="1"/>
</dbReference>
<name>A0A814C7L1_9BILA</name>
<dbReference type="AlphaFoldDB" id="A0A814C7L1"/>
<keyword evidence="3 12" id="KW-0812">Transmembrane</keyword>
<protein>
    <recommendedName>
        <fullName evidence="10">Short-chain dehydrogenase/reductase 3</fullName>
    </recommendedName>
    <alternativeName>
        <fullName evidence="11">Retinal short-chain dehydrogenase/reductase 1</fullName>
    </alternativeName>
</protein>
<evidence type="ECO:0000256" key="10">
    <source>
        <dbReference type="ARBA" id="ARBA00068717"/>
    </source>
</evidence>
<dbReference type="EMBL" id="CAJOAX010000399">
    <property type="protein sequence ID" value="CAF3582792.1"/>
    <property type="molecule type" value="Genomic_DNA"/>
</dbReference>
<dbReference type="GO" id="GO:0016020">
    <property type="term" value="C:membrane"/>
    <property type="evidence" value="ECO:0007669"/>
    <property type="project" value="UniProtKB-SubCell"/>
</dbReference>
<evidence type="ECO:0000256" key="5">
    <source>
        <dbReference type="ARBA" id="ARBA00022989"/>
    </source>
</evidence>
<keyword evidence="4" id="KW-0521">NADP</keyword>
<evidence type="ECO:0000256" key="9">
    <source>
        <dbReference type="ARBA" id="ARBA00059620"/>
    </source>
</evidence>
<comment type="subcellular location">
    <subcellularLocation>
        <location evidence="1">Membrane</location>
        <topology evidence="1">Multi-pass membrane protein</topology>
    </subcellularLocation>
</comment>
<reference evidence="13" key="1">
    <citation type="submission" date="2021-02" db="EMBL/GenBank/DDBJ databases">
        <authorList>
            <person name="Nowell W R."/>
        </authorList>
    </citation>
    <scope>NUCLEOTIDE SEQUENCE</scope>
</reference>
<sequence>MWAHIKNLKYYIGIIIEVIHTIIQAISHYIFSTTEKNIRNEIVLITGSGNGLGQQMALLFAKRGAIVVLCDIDENGNAQTAELIAKELALTPNNENRVFTYKCDIGNRDEVHQLLENIERDVGDITMLINNAAVLSSKSILEMTEEEYSRCLNVNLFAAYWLIRQILPSMMTRNHGHIVTILGTTAVFGLGNFSDICTAKFGLVGLMESVDHELTLGGYDGIYTTSAVTHYLSTNLYQLAKTRFNPLVPPLTLDYAAKKIMHAILINRKWVCVPRFYYLIPLIKGILPSRAFLILLNAFINPKIPIYIRKESIDKLNRVDSLSPTFHGNQSNGLYHHAHRKRSYLSTCD</sequence>
<dbReference type="FunFam" id="3.40.50.720:FF:000131">
    <property type="entry name" value="Short-chain dehydrogenase/reductase 3"/>
    <property type="match status" value="1"/>
</dbReference>
<evidence type="ECO:0000256" key="11">
    <source>
        <dbReference type="ARBA" id="ARBA00082544"/>
    </source>
</evidence>
<evidence type="ECO:0000256" key="3">
    <source>
        <dbReference type="ARBA" id="ARBA00022692"/>
    </source>
</evidence>
<organism evidence="13 15">
    <name type="scientific">Rotaria sordida</name>
    <dbReference type="NCBI Taxonomy" id="392033"/>
    <lineage>
        <taxon>Eukaryota</taxon>
        <taxon>Metazoa</taxon>
        <taxon>Spiralia</taxon>
        <taxon>Gnathifera</taxon>
        <taxon>Rotifera</taxon>
        <taxon>Eurotatoria</taxon>
        <taxon>Bdelloidea</taxon>
        <taxon>Philodinida</taxon>
        <taxon>Philodinidae</taxon>
        <taxon>Rotaria</taxon>
    </lineage>
</organism>
<dbReference type="GO" id="GO:0005811">
    <property type="term" value="C:lipid droplet"/>
    <property type="evidence" value="ECO:0007669"/>
    <property type="project" value="TreeGrafter"/>
</dbReference>
<evidence type="ECO:0000256" key="8">
    <source>
        <dbReference type="ARBA" id="ARBA00023136"/>
    </source>
</evidence>
<evidence type="ECO:0000256" key="6">
    <source>
        <dbReference type="ARBA" id="ARBA00023002"/>
    </source>
</evidence>
<gene>
    <name evidence="14" type="ORF">OTI717_LOCUS5895</name>
    <name evidence="13" type="ORF">RFH988_LOCUS10826</name>
</gene>
<dbReference type="InterPro" id="IPR036291">
    <property type="entry name" value="NAD(P)-bd_dom_sf"/>
</dbReference>
<keyword evidence="5 12" id="KW-1133">Transmembrane helix</keyword>
<evidence type="ECO:0000256" key="1">
    <source>
        <dbReference type="ARBA" id="ARBA00004141"/>
    </source>
</evidence>
<evidence type="ECO:0000313" key="14">
    <source>
        <dbReference type="EMBL" id="CAF3582792.1"/>
    </source>
</evidence>
<keyword evidence="7" id="KW-0443">Lipid metabolism</keyword>
<comment type="similarity">
    <text evidence="2">Belongs to the short-chain dehydrogenases/reductases (SDR) family.</text>
</comment>
<dbReference type="GO" id="GO:0052650">
    <property type="term" value="F:all-trans-retinol dehydrogenase (NADP+) activity"/>
    <property type="evidence" value="ECO:0007669"/>
    <property type="project" value="UniProtKB-ARBA"/>
</dbReference>
<comment type="function">
    <text evidence="9">Catalyzes the reduction of all-trans-retinal to all-trans-retinol in the presence of NADPH.</text>
</comment>
<evidence type="ECO:0000256" key="2">
    <source>
        <dbReference type="ARBA" id="ARBA00006484"/>
    </source>
</evidence>
<dbReference type="PRINTS" id="PR00081">
    <property type="entry name" value="GDHRDH"/>
</dbReference>
<evidence type="ECO:0000313" key="13">
    <source>
        <dbReference type="EMBL" id="CAF0936383.1"/>
    </source>
</evidence>
<dbReference type="SUPFAM" id="SSF51735">
    <property type="entry name" value="NAD(P)-binding Rossmann-fold domains"/>
    <property type="match status" value="1"/>
</dbReference>
<dbReference type="PANTHER" id="PTHR24322">
    <property type="entry name" value="PKSB"/>
    <property type="match status" value="1"/>
</dbReference>
<evidence type="ECO:0000256" key="4">
    <source>
        <dbReference type="ARBA" id="ARBA00022857"/>
    </source>
</evidence>
<dbReference type="PANTHER" id="PTHR24322:SF736">
    <property type="entry name" value="RETINOL DEHYDROGENASE 10"/>
    <property type="match status" value="1"/>
</dbReference>
<proteinExistence type="inferred from homology"/>
<keyword evidence="8 12" id="KW-0472">Membrane</keyword>
<dbReference type="OrthoDB" id="10253736at2759"/>
<accession>A0A814C7L1</accession>